<feature type="domain" description="EamA" evidence="8">
    <location>
        <begin position="224"/>
        <end position="372"/>
    </location>
</feature>
<sequence>MSCRRCALGAAKRGWTGSSSLHAPYGRLTRCKSQISSRLDALVTITQRPRRYLRAAPTVCQRLTRHKCPQKPNQLAKRLSLSKLFQPAQPSASVPAPQRLSKAHPAWRRIVSFQDWTPRSRGLLLLNALVLLCASNWVVLKASNNQFDPFTFSLLRFSVAALAFWPFLKDASRASFLSAFTVIVVPVLVGLSGKGVKRVTWLSALVAFAGMGLLEHGGAPAGVGDVLSLLSAFFFGIQVFRTEHHTRSLGTSASLPLMAVVLLTIFSMSFGAAVLTHADQAAFVALHPGYLGKVLGRLTLQNLFPIFWTGICSTDAVLLIEVLALRDVESTTASLIYSMEPVAGAALAWGVLGERWEGSAWLGALLILGSSFAAQLLSNDEVRAAEGTKR</sequence>
<feature type="transmembrane region" description="Helical" evidence="7">
    <location>
        <begin position="147"/>
        <end position="168"/>
    </location>
</feature>
<evidence type="ECO:0000256" key="5">
    <source>
        <dbReference type="ARBA" id="ARBA00022989"/>
    </source>
</evidence>
<dbReference type="GO" id="GO:0005886">
    <property type="term" value="C:plasma membrane"/>
    <property type="evidence" value="ECO:0007669"/>
    <property type="project" value="UniProtKB-SubCell"/>
</dbReference>
<name>A0AAW1P4F9_9CHLO</name>
<dbReference type="InterPro" id="IPR051258">
    <property type="entry name" value="Diverse_Substrate_Transporter"/>
</dbReference>
<keyword evidence="6 7" id="KW-0472">Membrane</keyword>
<evidence type="ECO:0000256" key="3">
    <source>
        <dbReference type="ARBA" id="ARBA00022475"/>
    </source>
</evidence>
<dbReference type="Proteomes" id="UP001465755">
    <property type="component" value="Unassembled WGS sequence"/>
</dbReference>
<comment type="similarity">
    <text evidence="2">Belongs to the drug/metabolite transporter (DMT) superfamily. Plant drug/metabolite exporter (P-DME) (TC 2.A.7.4) family.</text>
</comment>
<feature type="transmembrane region" description="Helical" evidence="7">
    <location>
        <begin position="303"/>
        <end position="323"/>
    </location>
</feature>
<evidence type="ECO:0000256" key="1">
    <source>
        <dbReference type="ARBA" id="ARBA00004651"/>
    </source>
</evidence>
<feature type="transmembrane region" description="Helical" evidence="7">
    <location>
        <begin position="252"/>
        <end position="275"/>
    </location>
</feature>
<feature type="transmembrane region" description="Helical" evidence="7">
    <location>
        <begin position="174"/>
        <end position="191"/>
    </location>
</feature>
<keyword evidence="3" id="KW-1003">Cell membrane</keyword>
<evidence type="ECO:0000259" key="8">
    <source>
        <dbReference type="Pfam" id="PF00892"/>
    </source>
</evidence>
<dbReference type="Pfam" id="PF00892">
    <property type="entry name" value="EamA"/>
    <property type="match status" value="1"/>
</dbReference>
<organism evidence="9 10">
    <name type="scientific">Symbiochloris irregularis</name>
    <dbReference type="NCBI Taxonomy" id="706552"/>
    <lineage>
        <taxon>Eukaryota</taxon>
        <taxon>Viridiplantae</taxon>
        <taxon>Chlorophyta</taxon>
        <taxon>core chlorophytes</taxon>
        <taxon>Trebouxiophyceae</taxon>
        <taxon>Trebouxiales</taxon>
        <taxon>Trebouxiaceae</taxon>
        <taxon>Symbiochloris</taxon>
    </lineage>
</organism>
<evidence type="ECO:0000256" key="6">
    <source>
        <dbReference type="ARBA" id="ARBA00023136"/>
    </source>
</evidence>
<dbReference type="SUPFAM" id="SSF103481">
    <property type="entry name" value="Multidrug resistance efflux transporter EmrE"/>
    <property type="match status" value="1"/>
</dbReference>
<dbReference type="AlphaFoldDB" id="A0AAW1P4F9"/>
<accession>A0AAW1P4F9</accession>
<keyword evidence="10" id="KW-1185">Reference proteome</keyword>
<feature type="transmembrane region" description="Helical" evidence="7">
    <location>
        <begin position="122"/>
        <end position="140"/>
    </location>
</feature>
<dbReference type="EMBL" id="JALJOQ010000059">
    <property type="protein sequence ID" value="KAK9803491.1"/>
    <property type="molecule type" value="Genomic_DNA"/>
</dbReference>
<evidence type="ECO:0000256" key="7">
    <source>
        <dbReference type="SAM" id="Phobius"/>
    </source>
</evidence>
<dbReference type="PANTHER" id="PTHR42920:SF26">
    <property type="entry name" value="OS03G0707200 PROTEIN"/>
    <property type="match status" value="1"/>
</dbReference>
<dbReference type="InterPro" id="IPR000620">
    <property type="entry name" value="EamA_dom"/>
</dbReference>
<dbReference type="PANTHER" id="PTHR42920">
    <property type="entry name" value="OS03G0707200 PROTEIN-RELATED"/>
    <property type="match status" value="1"/>
</dbReference>
<comment type="subcellular location">
    <subcellularLocation>
        <location evidence="1">Cell membrane</location>
        <topology evidence="1">Multi-pass membrane protein</topology>
    </subcellularLocation>
</comment>
<dbReference type="InterPro" id="IPR037185">
    <property type="entry name" value="EmrE-like"/>
</dbReference>
<evidence type="ECO:0000313" key="9">
    <source>
        <dbReference type="EMBL" id="KAK9803491.1"/>
    </source>
</evidence>
<reference evidence="9 10" key="1">
    <citation type="journal article" date="2024" name="Nat. Commun.">
        <title>Phylogenomics reveals the evolutionary origins of lichenization in chlorophyte algae.</title>
        <authorList>
            <person name="Puginier C."/>
            <person name="Libourel C."/>
            <person name="Otte J."/>
            <person name="Skaloud P."/>
            <person name="Haon M."/>
            <person name="Grisel S."/>
            <person name="Petersen M."/>
            <person name="Berrin J.G."/>
            <person name="Delaux P.M."/>
            <person name="Dal Grande F."/>
            <person name="Keller J."/>
        </authorList>
    </citation>
    <scope>NUCLEOTIDE SEQUENCE [LARGE SCALE GENOMIC DNA]</scope>
    <source>
        <strain evidence="9 10">SAG 2036</strain>
    </source>
</reference>
<comment type="caution">
    <text evidence="9">The sequence shown here is derived from an EMBL/GenBank/DDBJ whole genome shotgun (WGS) entry which is preliminary data.</text>
</comment>
<evidence type="ECO:0000256" key="2">
    <source>
        <dbReference type="ARBA" id="ARBA00007635"/>
    </source>
</evidence>
<evidence type="ECO:0000313" key="10">
    <source>
        <dbReference type="Proteomes" id="UP001465755"/>
    </source>
</evidence>
<evidence type="ECO:0000256" key="4">
    <source>
        <dbReference type="ARBA" id="ARBA00022692"/>
    </source>
</evidence>
<keyword evidence="4 7" id="KW-0812">Transmembrane</keyword>
<keyword evidence="5 7" id="KW-1133">Transmembrane helix</keyword>
<gene>
    <name evidence="9" type="ORF">WJX73_008504</name>
</gene>
<proteinExistence type="inferred from homology"/>
<protein>
    <recommendedName>
        <fullName evidence="8">EamA domain-containing protein</fullName>
    </recommendedName>
</protein>
<feature type="transmembrane region" description="Helical" evidence="7">
    <location>
        <begin position="220"/>
        <end position="240"/>
    </location>
</feature>